<evidence type="ECO:0000259" key="14">
    <source>
        <dbReference type="Pfam" id="PF00108"/>
    </source>
</evidence>
<dbReference type="NCBIfam" id="TIGR01930">
    <property type="entry name" value="AcCoA-C-Actrans"/>
    <property type="match status" value="1"/>
</dbReference>
<evidence type="ECO:0000313" key="16">
    <source>
        <dbReference type="EMBL" id="KAF2149292.1"/>
    </source>
</evidence>
<evidence type="ECO:0000259" key="15">
    <source>
        <dbReference type="Pfam" id="PF02803"/>
    </source>
</evidence>
<dbReference type="PANTHER" id="PTHR18919">
    <property type="entry name" value="ACETYL-COA C-ACYLTRANSFERASE"/>
    <property type="match status" value="1"/>
</dbReference>
<evidence type="ECO:0000256" key="13">
    <source>
        <dbReference type="RuleBase" id="RU003557"/>
    </source>
</evidence>
<dbReference type="PIRSF" id="PIRSF000429">
    <property type="entry name" value="Ac-CoA_Ac_transf"/>
    <property type="match status" value="1"/>
</dbReference>
<dbReference type="InterPro" id="IPR020617">
    <property type="entry name" value="Thiolase_C"/>
</dbReference>
<organism evidence="16 17">
    <name type="scientific">Myriangium duriaei CBS 260.36</name>
    <dbReference type="NCBI Taxonomy" id="1168546"/>
    <lineage>
        <taxon>Eukaryota</taxon>
        <taxon>Fungi</taxon>
        <taxon>Dikarya</taxon>
        <taxon>Ascomycota</taxon>
        <taxon>Pezizomycotina</taxon>
        <taxon>Dothideomycetes</taxon>
        <taxon>Dothideomycetidae</taxon>
        <taxon>Myriangiales</taxon>
        <taxon>Myriangiaceae</taxon>
        <taxon>Myriangium</taxon>
    </lineage>
</organism>
<feature type="active site" description="Acyl-thioester intermediate" evidence="12">
    <location>
        <position position="120"/>
    </location>
</feature>
<evidence type="ECO:0000256" key="5">
    <source>
        <dbReference type="ARBA" id="ARBA00012705"/>
    </source>
</evidence>
<protein>
    <recommendedName>
        <fullName evidence="5">acetyl-CoA C-acetyltransferase</fullName>
        <ecNumber evidence="5">2.3.1.9</ecNumber>
    </recommendedName>
</protein>
<feature type="active site" description="Proton acceptor" evidence="12">
    <location>
        <position position="383"/>
    </location>
</feature>
<dbReference type="CDD" id="cd00751">
    <property type="entry name" value="thiolase"/>
    <property type="match status" value="1"/>
</dbReference>
<dbReference type="InterPro" id="IPR020615">
    <property type="entry name" value="Thiolase_acyl_enz_int_AS"/>
</dbReference>
<comment type="cofactor">
    <cofactor evidence="1">
        <name>K(+)</name>
        <dbReference type="ChEBI" id="CHEBI:29103"/>
    </cofactor>
</comment>
<dbReference type="Pfam" id="PF02803">
    <property type="entry name" value="Thiolase_C"/>
    <property type="match status" value="1"/>
</dbReference>
<keyword evidence="7" id="KW-0479">Metal-binding</keyword>
<keyword evidence="11 13" id="KW-0012">Acyltransferase</keyword>
<dbReference type="Gene3D" id="3.40.47.10">
    <property type="match status" value="1"/>
</dbReference>
<gene>
    <name evidence="16" type="ORF">K461DRAFT_230728</name>
</gene>
<evidence type="ECO:0000256" key="8">
    <source>
        <dbReference type="ARBA" id="ARBA00022946"/>
    </source>
</evidence>
<keyword evidence="17" id="KW-1185">Reference proteome</keyword>
<keyword evidence="10" id="KW-0496">Mitochondrion</keyword>
<dbReference type="SUPFAM" id="SSF53901">
    <property type="entry name" value="Thiolase-like"/>
    <property type="match status" value="2"/>
</dbReference>
<feature type="domain" description="Thiolase N-terminal" evidence="14">
    <location>
        <begin position="37"/>
        <end position="294"/>
    </location>
</feature>
<comment type="subcellular location">
    <subcellularLocation>
        <location evidence="2">Mitochondrion</location>
    </subcellularLocation>
</comment>
<dbReference type="GO" id="GO:0006635">
    <property type="term" value="P:fatty acid beta-oxidation"/>
    <property type="evidence" value="ECO:0007669"/>
    <property type="project" value="TreeGrafter"/>
</dbReference>
<dbReference type="GO" id="GO:0046872">
    <property type="term" value="F:metal ion binding"/>
    <property type="evidence" value="ECO:0007669"/>
    <property type="project" value="UniProtKB-KW"/>
</dbReference>
<dbReference type="InterPro" id="IPR002155">
    <property type="entry name" value="Thiolase"/>
</dbReference>
<dbReference type="PROSITE" id="PS00098">
    <property type="entry name" value="THIOLASE_1"/>
    <property type="match status" value="1"/>
</dbReference>
<evidence type="ECO:0000256" key="12">
    <source>
        <dbReference type="PIRSR" id="PIRSR000429-1"/>
    </source>
</evidence>
<comment type="similarity">
    <text evidence="3 13">Belongs to the thiolase-like superfamily. Thiolase family.</text>
</comment>
<dbReference type="GO" id="GO:0005739">
    <property type="term" value="C:mitochondrion"/>
    <property type="evidence" value="ECO:0007669"/>
    <property type="project" value="UniProtKB-SubCell"/>
</dbReference>
<evidence type="ECO:0000256" key="11">
    <source>
        <dbReference type="ARBA" id="ARBA00023315"/>
    </source>
</evidence>
<reference evidence="16" key="1">
    <citation type="journal article" date="2020" name="Stud. Mycol.">
        <title>101 Dothideomycetes genomes: a test case for predicting lifestyles and emergence of pathogens.</title>
        <authorList>
            <person name="Haridas S."/>
            <person name="Albert R."/>
            <person name="Binder M."/>
            <person name="Bloem J."/>
            <person name="Labutti K."/>
            <person name="Salamov A."/>
            <person name="Andreopoulos B."/>
            <person name="Baker S."/>
            <person name="Barry K."/>
            <person name="Bills G."/>
            <person name="Bluhm B."/>
            <person name="Cannon C."/>
            <person name="Castanera R."/>
            <person name="Culley D."/>
            <person name="Daum C."/>
            <person name="Ezra D."/>
            <person name="Gonzalez J."/>
            <person name="Henrissat B."/>
            <person name="Kuo A."/>
            <person name="Liang C."/>
            <person name="Lipzen A."/>
            <person name="Lutzoni F."/>
            <person name="Magnuson J."/>
            <person name="Mondo S."/>
            <person name="Nolan M."/>
            <person name="Ohm R."/>
            <person name="Pangilinan J."/>
            <person name="Park H.-J."/>
            <person name="Ramirez L."/>
            <person name="Alfaro M."/>
            <person name="Sun H."/>
            <person name="Tritt A."/>
            <person name="Yoshinaga Y."/>
            <person name="Zwiers L.-H."/>
            <person name="Turgeon B."/>
            <person name="Goodwin S."/>
            <person name="Spatafora J."/>
            <person name="Crous P."/>
            <person name="Grigoriev I."/>
        </authorList>
    </citation>
    <scope>NUCLEOTIDE SEQUENCE</scope>
    <source>
        <strain evidence="16">CBS 260.36</strain>
    </source>
</reference>
<sequence>MSSARLTTRFARACRAPQQQRLFSASAAARKEIQEAYILSGARTPTGVFNGGLASVPAPVLGSHAIRAAIERSSVPQDLITDVYMGQVLQAASGQSPARQAAIFAGLSSSVEATTINKVCASGMKAISVAAANIQLGLASAQIAGGMENMSRVPYYLPRAAQQPAFGDQKLVDGLVSDGLWDVYNQVHMGNCAENAVKKLGITREEQDEFAILSYKRAQEAWGKGLFKDEIVPVVVKGKKGDTTVAEDEGYNKLKLEKVPTLKPAFDRSGKGSVTAANSSSFNDGASALVLGSREVAKKYGKGKPLLARIVATADAAVDPIDFPIAPAKVVPLVLERAGITKDQVKVWEFNEAFAAVIKANAKLLDLGVDNVNPRGGAIALGHAIGSSGSRIVVTLLHQLKKGEYGVAAICNGGGAATGIVVQMVDADDL</sequence>
<dbReference type="InterPro" id="IPR020616">
    <property type="entry name" value="Thiolase_N"/>
</dbReference>
<dbReference type="EC" id="2.3.1.9" evidence="5"/>
<dbReference type="OrthoDB" id="5404651at2759"/>
<accession>A0A9P4MDV8</accession>
<name>A0A9P4MDV8_9PEZI</name>
<dbReference type="FunFam" id="3.40.47.10:FF:000007">
    <property type="entry name" value="acetyl-CoA acetyltransferase, mitochondrial"/>
    <property type="match status" value="1"/>
</dbReference>
<comment type="caution">
    <text evidence="16">The sequence shown here is derived from an EMBL/GenBank/DDBJ whole genome shotgun (WGS) entry which is preliminary data.</text>
</comment>
<evidence type="ECO:0000256" key="6">
    <source>
        <dbReference type="ARBA" id="ARBA00022679"/>
    </source>
</evidence>
<dbReference type="Pfam" id="PF00108">
    <property type="entry name" value="Thiolase_N"/>
    <property type="match status" value="1"/>
</dbReference>
<evidence type="ECO:0000313" key="17">
    <source>
        <dbReference type="Proteomes" id="UP000799439"/>
    </source>
</evidence>
<dbReference type="InterPro" id="IPR020610">
    <property type="entry name" value="Thiolase_AS"/>
</dbReference>
<evidence type="ECO:0000256" key="7">
    <source>
        <dbReference type="ARBA" id="ARBA00022723"/>
    </source>
</evidence>
<keyword evidence="9" id="KW-0630">Potassium</keyword>
<feature type="domain" description="Thiolase C-terminal" evidence="15">
    <location>
        <begin position="306"/>
        <end position="423"/>
    </location>
</feature>
<dbReference type="EMBL" id="ML996091">
    <property type="protein sequence ID" value="KAF2149292.1"/>
    <property type="molecule type" value="Genomic_DNA"/>
</dbReference>
<proteinExistence type="inferred from homology"/>
<dbReference type="PROSITE" id="PS00099">
    <property type="entry name" value="THIOLASE_3"/>
    <property type="match status" value="1"/>
</dbReference>
<dbReference type="InterPro" id="IPR016039">
    <property type="entry name" value="Thiolase-like"/>
</dbReference>
<dbReference type="GO" id="GO:0003985">
    <property type="term" value="F:acetyl-CoA C-acetyltransferase activity"/>
    <property type="evidence" value="ECO:0007669"/>
    <property type="project" value="UniProtKB-EC"/>
</dbReference>
<evidence type="ECO:0000256" key="4">
    <source>
        <dbReference type="ARBA" id="ARBA00011881"/>
    </source>
</evidence>
<evidence type="ECO:0000256" key="1">
    <source>
        <dbReference type="ARBA" id="ARBA00001958"/>
    </source>
</evidence>
<evidence type="ECO:0000256" key="2">
    <source>
        <dbReference type="ARBA" id="ARBA00004173"/>
    </source>
</evidence>
<evidence type="ECO:0000256" key="9">
    <source>
        <dbReference type="ARBA" id="ARBA00022958"/>
    </source>
</evidence>
<dbReference type="AlphaFoldDB" id="A0A9P4MDV8"/>
<evidence type="ECO:0000256" key="3">
    <source>
        <dbReference type="ARBA" id="ARBA00010982"/>
    </source>
</evidence>
<dbReference type="Proteomes" id="UP000799439">
    <property type="component" value="Unassembled WGS sequence"/>
</dbReference>
<feature type="active site" description="Proton acceptor" evidence="12">
    <location>
        <position position="411"/>
    </location>
</feature>
<evidence type="ECO:0000256" key="10">
    <source>
        <dbReference type="ARBA" id="ARBA00023128"/>
    </source>
</evidence>
<keyword evidence="6 13" id="KW-0808">Transferase</keyword>
<keyword evidence="8" id="KW-0809">Transit peptide</keyword>
<comment type="subunit">
    <text evidence="4">Homotetramer.</text>
</comment>
<dbReference type="PANTHER" id="PTHR18919:SF156">
    <property type="entry name" value="ACETYL-COA ACETYLTRANSFERASE, MITOCHONDRIAL"/>
    <property type="match status" value="1"/>
</dbReference>